<dbReference type="Gene3D" id="3.30.450.20">
    <property type="entry name" value="PAS domain"/>
    <property type="match status" value="1"/>
</dbReference>
<dbReference type="Pfam" id="PF08446">
    <property type="entry name" value="PAS_2"/>
    <property type="match status" value="1"/>
</dbReference>
<name>A0ABR8D3P8_9NOST</name>
<dbReference type="SUPFAM" id="SSF55785">
    <property type="entry name" value="PYP-like sensor domain (PAS domain)"/>
    <property type="match status" value="1"/>
</dbReference>
<sequence length="65" mass="7269">MNTNDITIPFQVDISSCNKEAIHILRLIQPDGVLLALRKVDLTIIQVSNNTFKILCFTALMAIIL</sequence>
<dbReference type="EMBL" id="JACJSG010000017">
    <property type="protein sequence ID" value="MBD2501797.1"/>
    <property type="molecule type" value="Genomic_DNA"/>
</dbReference>
<dbReference type="InterPro" id="IPR013654">
    <property type="entry name" value="PAS_2"/>
</dbReference>
<reference evidence="2 3" key="1">
    <citation type="journal article" date="2020" name="ISME J.">
        <title>Comparative genomics reveals insights into cyanobacterial evolution and habitat adaptation.</title>
        <authorList>
            <person name="Chen M.Y."/>
            <person name="Teng W.K."/>
            <person name="Zhao L."/>
            <person name="Hu C.X."/>
            <person name="Zhou Y.K."/>
            <person name="Han B.P."/>
            <person name="Song L.R."/>
            <person name="Shu W.S."/>
        </authorList>
    </citation>
    <scope>NUCLEOTIDE SEQUENCE [LARGE SCALE GENOMIC DNA]</scope>
    <source>
        <strain evidence="2 3">FACHB-119</strain>
    </source>
</reference>
<keyword evidence="3" id="KW-1185">Reference proteome</keyword>
<evidence type="ECO:0000313" key="2">
    <source>
        <dbReference type="EMBL" id="MBD2501797.1"/>
    </source>
</evidence>
<dbReference type="RefSeq" id="WP_190473332.1">
    <property type="nucleotide sequence ID" value="NZ_JACJSG010000017.1"/>
</dbReference>
<evidence type="ECO:0000259" key="1">
    <source>
        <dbReference type="Pfam" id="PF08446"/>
    </source>
</evidence>
<accession>A0ABR8D3P8</accession>
<organism evidence="2 3">
    <name type="scientific">Anabaena azotica FACHB-119</name>
    <dbReference type="NCBI Taxonomy" id="947527"/>
    <lineage>
        <taxon>Bacteria</taxon>
        <taxon>Bacillati</taxon>
        <taxon>Cyanobacteriota</taxon>
        <taxon>Cyanophyceae</taxon>
        <taxon>Nostocales</taxon>
        <taxon>Nostocaceae</taxon>
        <taxon>Anabaena</taxon>
        <taxon>Anabaena azotica</taxon>
    </lineage>
</organism>
<proteinExistence type="predicted"/>
<feature type="domain" description="PAS fold-2" evidence="1">
    <location>
        <begin position="17"/>
        <end position="57"/>
    </location>
</feature>
<dbReference type="InterPro" id="IPR035965">
    <property type="entry name" value="PAS-like_dom_sf"/>
</dbReference>
<evidence type="ECO:0000313" key="3">
    <source>
        <dbReference type="Proteomes" id="UP000661112"/>
    </source>
</evidence>
<gene>
    <name evidence="2" type="ORF">H6G83_14495</name>
</gene>
<comment type="caution">
    <text evidence="2">The sequence shown here is derived from an EMBL/GenBank/DDBJ whole genome shotgun (WGS) entry which is preliminary data.</text>
</comment>
<dbReference type="Proteomes" id="UP000661112">
    <property type="component" value="Unassembled WGS sequence"/>
</dbReference>
<protein>
    <recommendedName>
        <fullName evidence="1">PAS fold-2 domain-containing protein</fullName>
    </recommendedName>
</protein>